<feature type="transmembrane region" description="Helical" evidence="1">
    <location>
        <begin position="162"/>
        <end position="180"/>
    </location>
</feature>
<feature type="transmembrane region" description="Helical" evidence="1">
    <location>
        <begin position="27"/>
        <end position="48"/>
    </location>
</feature>
<evidence type="ECO:0000256" key="1">
    <source>
        <dbReference type="SAM" id="Phobius"/>
    </source>
</evidence>
<sequence>MDGLYALKPWYAARLGGLRRGLAARRVSPDAVTAAGIGFAAGAGLALALLPAPWAVAAVLPLLAARLAAANLDGALARETGRTTRWGAVLNELGDRVADLLVIAGFAVHAPGALVAGAALAATLPSWVALAGSAAGAARRNGGPVGKTERCLLVAVAAASGWYAPVLWVIVAGSLLTAAMRLHGLHREFAATGTKADADAANTADLVVTA</sequence>
<accession>A0AA41Q9N9</accession>
<feature type="transmembrane region" description="Helical" evidence="1">
    <location>
        <begin position="97"/>
        <end position="122"/>
    </location>
</feature>
<reference evidence="2" key="1">
    <citation type="submission" date="2022-01" db="EMBL/GenBank/DDBJ databases">
        <title>Genome-Based Taxonomic Classification of the Phylum Actinobacteria.</title>
        <authorList>
            <person name="Gao Y."/>
        </authorList>
    </citation>
    <scope>NUCLEOTIDE SEQUENCE</scope>
    <source>
        <strain evidence="2">KLBMP 8922</strain>
    </source>
</reference>
<comment type="caution">
    <text evidence="2">The sequence shown here is derived from an EMBL/GenBank/DDBJ whole genome shotgun (WGS) entry which is preliminary data.</text>
</comment>
<evidence type="ECO:0000313" key="2">
    <source>
        <dbReference type="EMBL" id="MCF2533801.1"/>
    </source>
</evidence>
<organism evidence="2 3">
    <name type="scientific">Yinghuangia soli</name>
    <dbReference type="NCBI Taxonomy" id="2908204"/>
    <lineage>
        <taxon>Bacteria</taxon>
        <taxon>Bacillati</taxon>
        <taxon>Actinomycetota</taxon>
        <taxon>Actinomycetes</taxon>
        <taxon>Kitasatosporales</taxon>
        <taxon>Streptomycetaceae</taxon>
        <taxon>Yinghuangia</taxon>
    </lineage>
</organism>
<keyword evidence="1" id="KW-0472">Membrane</keyword>
<dbReference type="EMBL" id="JAKFHA010000060">
    <property type="protein sequence ID" value="MCF2533801.1"/>
    <property type="molecule type" value="Genomic_DNA"/>
</dbReference>
<keyword evidence="1" id="KW-1133">Transmembrane helix</keyword>
<dbReference type="InterPro" id="IPR043130">
    <property type="entry name" value="CDP-OH_PTrfase_TM_dom"/>
</dbReference>
<dbReference type="Gene3D" id="1.20.120.1760">
    <property type="match status" value="1"/>
</dbReference>
<dbReference type="AlphaFoldDB" id="A0AA41Q9N9"/>
<dbReference type="RefSeq" id="WP_235058565.1">
    <property type="nucleotide sequence ID" value="NZ_JAKFHA010000060.1"/>
</dbReference>
<gene>
    <name evidence="2" type="ORF">LZ495_42205</name>
</gene>
<keyword evidence="3" id="KW-1185">Reference proteome</keyword>
<dbReference type="Proteomes" id="UP001165378">
    <property type="component" value="Unassembled WGS sequence"/>
</dbReference>
<protein>
    <submittedName>
        <fullName evidence="2">CDP-alcohol phosphatidyltransferase family protein</fullName>
    </submittedName>
</protein>
<evidence type="ECO:0000313" key="3">
    <source>
        <dbReference type="Proteomes" id="UP001165378"/>
    </source>
</evidence>
<keyword evidence="1" id="KW-0812">Transmembrane</keyword>
<name>A0AA41Q9N9_9ACTN</name>
<proteinExistence type="predicted"/>